<reference evidence="2" key="1">
    <citation type="submission" date="2016-10" db="EMBL/GenBank/DDBJ databases">
        <authorList>
            <person name="Varghese N."/>
            <person name="Submissions S."/>
        </authorList>
    </citation>
    <scope>NUCLEOTIDE SEQUENCE [LARGE SCALE GENOMIC DNA]</scope>
    <source>
        <strain evidence="2">DSM 3669</strain>
    </source>
</reference>
<sequence>MTNIYPINNMLKGFCQLPFIEVVRKVSARHTFDRCQVLKVEKSSIFIFQHLAPKLTTPTWQTLLKCCTSMYMLLFEHTLSKKGDRHFFQVKGDWLRKRGTGTFFKKRKKSQSPFTEPQSPFWPFILNRRL</sequence>
<proteinExistence type="predicted"/>
<organism evidence="1 2">
    <name type="scientific">Desulfoscipio geothermicus DSM 3669</name>
    <dbReference type="NCBI Taxonomy" id="1121426"/>
    <lineage>
        <taxon>Bacteria</taxon>
        <taxon>Bacillati</taxon>
        <taxon>Bacillota</taxon>
        <taxon>Clostridia</taxon>
        <taxon>Eubacteriales</taxon>
        <taxon>Desulfallaceae</taxon>
        <taxon>Desulfoscipio</taxon>
    </lineage>
</organism>
<dbReference type="Proteomes" id="UP000199584">
    <property type="component" value="Unassembled WGS sequence"/>
</dbReference>
<protein>
    <submittedName>
        <fullName evidence="1">Uncharacterized protein</fullName>
    </submittedName>
</protein>
<evidence type="ECO:0000313" key="2">
    <source>
        <dbReference type="Proteomes" id="UP000199584"/>
    </source>
</evidence>
<dbReference type="EMBL" id="FOYM01000001">
    <property type="protein sequence ID" value="SFQ94587.1"/>
    <property type="molecule type" value="Genomic_DNA"/>
</dbReference>
<evidence type="ECO:0000313" key="1">
    <source>
        <dbReference type="EMBL" id="SFQ94587.1"/>
    </source>
</evidence>
<keyword evidence="2" id="KW-1185">Reference proteome</keyword>
<accession>A0A1I6CN34</accession>
<gene>
    <name evidence="1" type="ORF">SAMN05660706_1015</name>
</gene>
<dbReference type="AlphaFoldDB" id="A0A1I6CN34"/>
<name>A0A1I6CN34_9FIRM</name>